<sequence length="143" mass="15793">MIKNERQLAAAKKQLAVLTKAANALRKAGSSDPMNAVRISSLEADAEKLNMQIQTYNKASEGVFDAACLTSVEHVGEELINARIASGLTQEQLARKASLEAQQIQRWESTLYQTTNLKTLKRIRDIIMSSIGHEKNAVFCECD</sequence>
<gene>
    <name evidence="3" type="ORF">D1O30_04970</name>
</gene>
<dbReference type="PROSITE" id="PS50943">
    <property type="entry name" value="HTH_CROC1"/>
    <property type="match status" value="1"/>
</dbReference>
<organism evidence="3 4">
    <name type="scientific">Methylocystis hirsuta</name>
    <dbReference type="NCBI Taxonomy" id="369798"/>
    <lineage>
        <taxon>Bacteria</taxon>
        <taxon>Pseudomonadati</taxon>
        <taxon>Pseudomonadota</taxon>
        <taxon>Alphaproteobacteria</taxon>
        <taxon>Hyphomicrobiales</taxon>
        <taxon>Methylocystaceae</taxon>
        <taxon>Methylocystis</taxon>
    </lineage>
</organism>
<dbReference type="AlphaFoldDB" id="A0A3M9XLD9"/>
<proteinExistence type="predicted"/>
<dbReference type="InterPro" id="IPR010982">
    <property type="entry name" value="Lambda_DNA-bd_dom_sf"/>
</dbReference>
<keyword evidence="1" id="KW-0175">Coiled coil</keyword>
<dbReference type="CDD" id="cd00093">
    <property type="entry name" value="HTH_XRE"/>
    <property type="match status" value="1"/>
</dbReference>
<comment type="caution">
    <text evidence="3">The sequence shown here is derived from an EMBL/GenBank/DDBJ whole genome shotgun (WGS) entry which is preliminary data.</text>
</comment>
<dbReference type="RefSeq" id="WP_123175038.1">
    <property type="nucleotide sequence ID" value="NZ_QWDD01000001.1"/>
</dbReference>
<evidence type="ECO:0000313" key="4">
    <source>
        <dbReference type="Proteomes" id="UP000268623"/>
    </source>
</evidence>
<dbReference type="OrthoDB" id="9796786at2"/>
<dbReference type="GO" id="GO:0003677">
    <property type="term" value="F:DNA binding"/>
    <property type="evidence" value="ECO:0007669"/>
    <property type="project" value="InterPro"/>
</dbReference>
<dbReference type="Gene3D" id="1.10.260.40">
    <property type="entry name" value="lambda repressor-like DNA-binding domains"/>
    <property type="match status" value="1"/>
</dbReference>
<protein>
    <submittedName>
        <fullName evidence="3">XRE family transcriptional regulator</fullName>
    </submittedName>
</protein>
<evidence type="ECO:0000256" key="1">
    <source>
        <dbReference type="SAM" id="Coils"/>
    </source>
</evidence>
<dbReference type="InterPro" id="IPR001387">
    <property type="entry name" value="Cro/C1-type_HTH"/>
</dbReference>
<dbReference type="Pfam" id="PF01381">
    <property type="entry name" value="HTH_3"/>
    <property type="match status" value="1"/>
</dbReference>
<feature type="coiled-coil region" evidence="1">
    <location>
        <begin position="1"/>
        <end position="59"/>
    </location>
</feature>
<dbReference type="SUPFAM" id="SSF47413">
    <property type="entry name" value="lambda repressor-like DNA-binding domains"/>
    <property type="match status" value="1"/>
</dbReference>
<evidence type="ECO:0000259" key="2">
    <source>
        <dbReference type="PROSITE" id="PS50943"/>
    </source>
</evidence>
<reference evidence="3 4" key="1">
    <citation type="submission" date="2018-08" db="EMBL/GenBank/DDBJ databases">
        <title>Genome sequence of Methylocystis hirsuta CSC1, a methanotroph able to accumulate PHAs.</title>
        <authorList>
            <person name="Bordel S."/>
            <person name="Rodriguez E."/>
            <person name="Gancedo J."/>
            <person name="Munoz R."/>
        </authorList>
    </citation>
    <scope>NUCLEOTIDE SEQUENCE [LARGE SCALE GENOMIC DNA]</scope>
    <source>
        <strain evidence="3 4">CSC1</strain>
    </source>
</reference>
<feature type="domain" description="HTH cro/C1-type" evidence="2">
    <location>
        <begin position="79"/>
        <end position="123"/>
    </location>
</feature>
<evidence type="ECO:0000313" key="3">
    <source>
        <dbReference type="EMBL" id="RNJ49053.1"/>
    </source>
</evidence>
<dbReference type="EMBL" id="QWDD01000001">
    <property type="protein sequence ID" value="RNJ49053.1"/>
    <property type="molecule type" value="Genomic_DNA"/>
</dbReference>
<accession>A0A3M9XLD9</accession>
<name>A0A3M9XLD9_9HYPH</name>
<keyword evidence="4" id="KW-1185">Reference proteome</keyword>
<dbReference type="Proteomes" id="UP000268623">
    <property type="component" value="Unassembled WGS sequence"/>
</dbReference>